<name>A0ABR4P063_9SACH</name>
<dbReference type="PANTHER" id="PTHR31758:SF2">
    <property type="entry name" value="BTB_POZ DOMAIN-CONTAINING PROTEIN YLR108C"/>
    <property type="match status" value="1"/>
</dbReference>
<dbReference type="Proteomes" id="UP001623330">
    <property type="component" value="Unassembled WGS sequence"/>
</dbReference>
<dbReference type="SUPFAM" id="SSF54695">
    <property type="entry name" value="POZ domain"/>
    <property type="match status" value="1"/>
</dbReference>
<reference evidence="3 4" key="1">
    <citation type="submission" date="2024-05" db="EMBL/GenBank/DDBJ databases">
        <title>Long read based assembly of the Candida bracarensis genome reveals expanded adhesin content.</title>
        <authorList>
            <person name="Marcet-Houben M."/>
            <person name="Ksiezopolska E."/>
            <person name="Gabaldon T."/>
        </authorList>
    </citation>
    <scope>NUCLEOTIDE SEQUENCE [LARGE SCALE GENOMIC DNA]</scope>
    <source>
        <strain evidence="3 4">CBM6</strain>
    </source>
</reference>
<feature type="region of interest" description="Disordered" evidence="1">
    <location>
        <begin position="63"/>
        <end position="109"/>
    </location>
</feature>
<dbReference type="EMBL" id="JBEVYD010000002">
    <property type="protein sequence ID" value="KAL3234972.1"/>
    <property type="molecule type" value="Genomic_DNA"/>
</dbReference>
<protein>
    <recommendedName>
        <fullName evidence="2">BTB domain-containing protein</fullName>
    </recommendedName>
</protein>
<proteinExistence type="predicted"/>
<evidence type="ECO:0000256" key="1">
    <source>
        <dbReference type="SAM" id="MobiDB-lite"/>
    </source>
</evidence>
<sequence length="560" mass="63188">MSVTSSSALSPEQFDPNIPQILPHERMYRIQVGKQLFKISGASLNSDGPSFFTNYFLKRVNKNNSNTNNSNANTGGTVGTAGTTNTFSPSSVNSASSPPSGSSGSGSQSDNEVLFIDRSADVFELIYQHLQGYFIEIQDEVQYTMLFADAMYYNLPRLKSILKESDYYYTNIGGKSYKLAKSLFKRAGDSPNYFEITSGTLYIDVEELILTRKLLRPPPHSAPYVARSNALFEDLLILLGGGSLNLDDERRSSLIRECKFYRFLNLEQRLVKCKVNYNPLTRKEEICLALKDVSKKGLVISSTTKRDISYMFQEPLNNNDVNSSLLQEPFDQANLEFNQDIDGAEPRAKRIKTYDQSVGTYDIIGYKRPYLDSYSRELLFQVDTREAILVFNRETKGIHIDFTDTTAKCFFELFNKELLKHPDCGIDLNNYKVKLSPSFYDMNMMSSAETSASNYKPNPHPDLVLPVLLSLADITINGVRYPRAPALIDDLRIASKQIPNFETMTRKTDFSPTEFSPGFQLFLTKSLWKVGIANGRILLLLLKAECITGSSEYCKSLNYI</sequence>
<dbReference type="SMART" id="SM00225">
    <property type="entry name" value="BTB"/>
    <property type="match status" value="1"/>
</dbReference>
<evidence type="ECO:0000313" key="4">
    <source>
        <dbReference type="Proteomes" id="UP001623330"/>
    </source>
</evidence>
<accession>A0ABR4P063</accession>
<keyword evidence="4" id="KW-1185">Reference proteome</keyword>
<feature type="domain" description="BTB" evidence="2">
    <location>
        <begin position="26"/>
        <end position="170"/>
    </location>
</feature>
<evidence type="ECO:0000313" key="3">
    <source>
        <dbReference type="EMBL" id="KAL3234972.1"/>
    </source>
</evidence>
<dbReference type="InterPro" id="IPR000210">
    <property type="entry name" value="BTB/POZ_dom"/>
</dbReference>
<feature type="compositionally biased region" description="Polar residues" evidence="1">
    <location>
        <begin position="1"/>
        <end position="10"/>
    </location>
</feature>
<evidence type="ECO:0000259" key="2">
    <source>
        <dbReference type="SMART" id="SM00225"/>
    </source>
</evidence>
<organism evidence="3 4">
    <name type="scientific">Nakaseomyces bracarensis</name>
    <dbReference type="NCBI Taxonomy" id="273131"/>
    <lineage>
        <taxon>Eukaryota</taxon>
        <taxon>Fungi</taxon>
        <taxon>Dikarya</taxon>
        <taxon>Ascomycota</taxon>
        <taxon>Saccharomycotina</taxon>
        <taxon>Saccharomycetes</taxon>
        <taxon>Saccharomycetales</taxon>
        <taxon>Saccharomycetaceae</taxon>
        <taxon>Nakaseomyces</taxon>
    </lineage>
</organism>
<feature type="region of interest" description="Disordered" evidence="1">
    <location>
        <begin position="1"/>
        <end position="20"/>
    </location>
</feature>
<gene>
    <name evidence="3" type="ORF">RNJ44_02760</name>
</gene>
<dbReference type="PANTHER" id="PTHR31758">
    <property type="entry name" value="BTB/POZ DOMAIN-CONTAINING PROTEIN YLR108C"/>
    <property type="match status" value="1"/>
</dbReference>
<dbReference type="InterPro" id="IPR011333">
    <property type="entry name" value="SKP1/BTB/POZ_sf"/>
</dbReference>
<dbReference type="Gene3D" id="3.30.710.10">
    <property type="entry name" value="Potassium Channel Kv1.1, Chain A"/>
    <property type="match status" value="2"/>
</dbReference>
<comment type="caution">
    <text evidence="3">The sequence shown here is derived from an EMBL/GenBank/DDBJ whole genome shotgun (WGS) entry which is preliminary data.</text>
</comment>